<dbReference type="EMBL" id="JAPDNT010000003">
    <property type="protein sequence ID" value="MCW3474431.1"/>
    <property type="molecule type" value="Genomic_DNA"/>
</dbReference>
<dbReference type="Proteomes" id="UP001165679">
    <property type="component" value="Unassembled WGS sequence"/>
</dbReference>
<dbReference type="RefSeq" id="WP_264713060.1">
    <property type="nucleotide sequence ID" value="NZ_JAPDNT010000003.1"/>
</dbReference>
<evidence type="ECO:0000313" key="6">
    <source>
        <dbReference type="Proteomes" id="UP001165679"/>
    </source>
</evidence>
<dbReference type="PANTHER" id="PTHR44051:SF19">
    <property type="entry name" value="DISULFIDE-BOND OXIDOREDUCTASE YFCG"/>
    <property type="match status" value="1"/>
</dbReference>
<comment type="caution">
    <text evidence="5">The sequence shown here is derived from an EMBL/GenBank/DDBJ whole genome shotgun (WGS) entry which is preliminary data.</text>
</comment>
<feature type="domain" description="GST N-terminal" evidence="3">
    <location>
        <begin position="1"/>
        <end position="82"/>
    </location>
</feature>
<dbReference type="SUPFAM" id="SSF52833">
    <property type="entry name" value="Thioredoxin-like"/>
    <property type="match status" value="1"/>
</dbReference>
<protein>
    <submittedName>
        <fullName evidence="5">Glutathione S-transferase family protein</fullName>
    </submittedName>
</protein>
<organism evidence="5 6">
    <name type="scientific">Limobrevibacterium gyesilva</name>
    <dbReference type="NCBI Taxonomy" id="2991712"/>
    <lineage>
        <taxon>Bacteria</taxon>
        <taxon>Pseudomonadati</taxon>
        <taxon>Pseudomonadota</taxon>
        <taxon>Alphaproteobacteria</taxon>
        <taxon>Acetobacterales</taxon>
        <taxon>Acetobacteraceae</taxon>
        <taxon>Limobrevibacterium</taxon>
    </lineage>
</organism>
<dbReference type="InterPro" id="IPR036282">
    <property type="entry name" value="Glutathione-S-Trfase_C_sf"/>
</dbReference>
<dbReference type="SFLD" id="SFLDG00358">
    <property type="entry name" value="Main_(cytGST)"/>
    <property type="match status" value="1"/>
</dbReference>
<name>A0AA41YL67_9PROT</name>
<dbReference type="Pfam" id="PF13417">
    <property type="entry name" value="GST_N_3"/>
    <property type="match status" value="1"/>
</dbReference>
<dbReference type="PANTHER" id="PTHR44051">
    <property type="entry name" value="GLUTATHIONE S-TRANSFERASE-RELATED"/>
    <property type="match status" value="1"/>
</dbReference>
<dbReference type="InterPro" id="IPR036249">
    <property type="entry name" value="Thioredoxin-like_sf"/>
</dbReference>
<proteinExistence type="inferred from homology"/>
<evidence type="ECO:0000256" key="1">
    <source>
        <dbReference type="ARBA" id="ARBA00007409"/>
    </source>
</evidence>
<comment type="similarity">
    <text evidence="1">Belongs to the GST superfamily.</text>
</comment>
<keyword evidence="6" id="KW-1185">Reference proteome</keyword>
<dbReference type="FunFam" id="3.40.30.10:FF:000039">
    <property type="entry name" value="Glutathione S-transferase domain"/>
    <property type="match status" value="1"/>
</dbReference>
<dbReference type="InterPro" id="IPR010987">
    <property type="entry name" value="Glutathione-S-Trfase_C-like"/>
</dbReference>
<dbReference type="Pfam" id="PF13410">
    <property type="entry name" value="GST_C_2"/>
    <property type="match status" value="1"/>
</dbReference>
<reference evidence="5" key="1">
    <citation type="submission" date="2022-09" db="EMBL/GenBank/DDBJ databases">
        <title>Rhodovastum sp. nov. RN2-1 isolated from soil in Seongnam, South Korea.</title>
        <authorList>
            <person name="Le N.T."/>
        </authorList>
    </citation>
    <scope>NUCLEOTIDE SEQUENCE</scope>
    <source>
        <strain evidence="5">RN2-1</strain>
    </source>
</reference>
<evidence type="ECO:0000259" key="4">
    <source>
        <dbReference type="PROSITE" id="PS50405"/>
    </source>
</evidence>
<dbReference type="Gene3D" id="3.40.30.10">
    <property type="entry name" value="Glutaredoxin"/>
    <property type="match status" value="1"/>
</dbReference>
<dbReference type="SFLD" id="SFLDS00019">
    <property type="entry name" value="Glutathione_Transferase_(cytos"/>
    <property type="match status" value="1"/>
</dbReference>
<gene>
    <name evidence="5" type="ORF">OL599_07530</name>
</gene>
<evidence type="ECO:0000256" key="2">
    <source>
        <dbReference type="ARBA" id="ARBA00022679"/>
    </source>
</evidence>
<dbReference type="AlphaFoldDB" id="A0AA41YL67"/>
<sequence>MIKLWGRANSSNVMKVIWLLEELGLKYDRVDVGGPFGGTSTPEYRAMNPLGVVPSLEEEGGFTLFESNSILRYLCNAHAPASPLYPQAPRTRAQVDTWLDFQQTALNRPQGTVFQGLVRIPPEKRDNAAIAAAITEVAGIWGILDARLASQPYVTGAAFTLADIAFGVHVHRWFVLPVPGRPEAANLHAWYQRLLARPAYKAHCAGPVT</sequence>
<evidence type="ECO:0000259" key="3">
    <source>
        <dbReference type="PROSITE" id="PS50404"/>
    </source>
</evidence>
<feature type="domain" description="GST C-terminal" evidence="4">
    <location>
        <begin position="88"/>
        <end position="209"/>
    </location>
</feature>
<accession>A0AA41YL67</accession>
<keyword evidence="2" id="KW-0808">Transferase</keyword>
<dbReference type="InterPro" id="IPR004045">
    <property type="entry name" value="Glutathione_S-Trfase_N"/>
</dbReference>
<dbReference type="SFLD" id="SFLDG01150">
    <property type="entry name" value="Main.1:_Beta-like"/>
    <property type="match status" value="1"/>
</dbReference>
<dbReference type="PROSITE" id="PS50405">
    <property type="entry name" value="GST_CTER"/>
    <property type="match status" value="1"/>
</dbReference>
<dbReference type="Gene3D" id="1.20.1050.10">
    <property type="match status" value="1"/>
</dbReference>
<reference evidence="5" key="2">
    <citation type="submission" date="2022-10" db="EMBL/GenBank/DDBJ databases">
        <authorList>
            <person name="Trinh H.N."/>
        </authorList>
    </citation>
    <scope>NUCLEOTIDE SEQUENCE</scope>
    <source>
        <strain evidence="5">RN2-1</strain>
    </source>
</reference>
<evidence type="ECO:0000313" key="5">
    <source>
        <dbReference type="EMBL" id="MCW3474431.1"/>
    </source>
</evidence>
<dbReference type="SUPFAM" id="SSF47616">
    <property type="entry name" value="GST C-terminal domain-like"/>
    <property type="match status" value="1"/>
</dbReference>
<dbReference type="PROSITE" id="PS50404">
    <property type="entry name" value="GST_NTER"/>
    <property type="match status" value="1"/>
</dbReference>
<dbReference type="InterPro" id="IPR040079">
    <property type="entry name" value="Glutathione_S-Trfase"/>
</dbReference>
<dbReference type="CDD" id="cd03047">
    <property type="entry name" value="GST_N_2"/>
    <property type="match status" value="1"/>
</dbReference>
<dbReference type="GO" id="GO:0016740">
    <property type="term" value="F:transferase activity"/>
    <property type="evidence" value="ECO:0007669"/>
    <property type="project" value="UniProtKB-KW"/>
</dbReference>